<evidence type="ECO:0000313" key="12">
    <source>
        <dbReference type="Proteomes" id="UP000614601"/>
    </source>
</evidence>
<dbReference type="Proteomes" id="UP000614601">
    <property type="component" value="Unassembled WGS sequence"/>
</dbReference>
<dbReference type="GO" id="GO:0030322">
    <property type="term" value="P:stabilization of membrane potential"/>
    <property type="evidence" value="ECO:0007669"/>
    <property type="project" value="TreeGrafter"/>
</dbReference>
<feature type="transmembrane region" description="Helical" evidence="9">
    <location>
        <begin position="174"/>
        <end position="192"/>
    </location>
</feature>
<comment type="similarity">
    <text evidence="8">Belongs to the two pore domain potassium channel (TC 1.A.1.8) family.</text>
</comment>
<dbReference type="Proteomes" id="UP000783686">
    <property type="component" value="Unassembled WGS sequence"/>
</dbReference>
<evidence type="ECO:0000256" key="4">
    <source>
        <dbReference type="ARBA" id="ARBA00022989"/>
    </source>
</evidence>
<organism evidence="11 12">
    <name type="scientific">Bursaphelenchus okinawaensis</name>
    <dbReference type="NCBI Taxonomy" id="465554"/>
    <lineage>
        <taxon>Eukaryota</taxon>
        <taxon>Metazoa</taxon>
        <taxon>Ecdysozoa</taxon>
        <taxon>Nematoda</taxon>
        <taxon>Chromadorea</taxon>
        <taxon>Rhabditida</taxon>
        <taxon>Tylenchina</taxon>
        <taxon>Tylenchomorpha</taxon>
        <taxon>Aphelenchoidea</taxon>
        <taxon>Aphelenchoididae</taxon>
        <taxon>Bursaphelenchus</taxon>
    </lineage>
</organism>
<name>A0A811JTI9_9BILA</name>
<dbReference type="PRINTS" id="PR01333">
    <property type="entry name" value="2POREKCHANEL"/>
</dbReference>
<evidence type="ECO:0000256" key="2">
    <source>
        <dbReference type="ARBA" id="ARBA00022448"/>
    </source>
</evidence>
<dbReference type="OrthoDB" id="297496at2759"/>
<evidence type="ECO:0000256" key="1">
    <source>
        <dbReference type="ARBA" id="ARBA00004141"/>
    </source>
</evidence>
<proteinExistence type="inferred from homology"/>
<dbReference type="GO" id="GO:0022841">
    <property type="term" value="F:potassium ion leak channel activity"/>
    <property type="evidence" value="ECO:0007669"/>
    <property type="project" value="TreeGrafter"/>
</dbReference>
<evidence type="ECO:0000256" key="7">
    <source>
        <dbReference type="ARBA" id="ARBA00023303"/>
    </source>
</evidence>
<dbReference type="GO" id="GO:0015271">
    <property type="term" value="F:outward rectifier potassium channel activity"/>
    <property type="evidence" value="ECO:0007669"/>
    <property type="project" value="TreeGrafter"/>
</dbReference>
<dbReference type="GO" id="GO:0005886">
    <property type="term" value="C:plasma membrane"/>
    <property type="evidence" value="ECO:0007669"/>
    <property type="project" value="TreeGrafter"/>
</dbReference>
<dbReference type="InterPro" id="IPR013099">
    <property type="entry name" value="K_chnl_dom"/>
</dbReference>
<comment type="caution">
    <text evidence="11">The sequence shown here is derived from an EMBL/GenBank/DDBJ whole genome shotgun (WGS) entry which is preliminary data.</text>
</comment>
<sequence length="326" mass="36385">MISFSKVGNVLKGLMSSPSMLMLLILSFYLLFGAATFSYLENTFNYDVFNKNLLFCFTTLTTIGYGNVLPTTLTSMVVCSLYIIFGTPFLFATFSRCSGVLTRIYSRLFRSSHEKIPLSVSILLLLLYSLVVGLLMTKWVQLPSLIAAFYFGFVSITTIGFGDFYIVPNSITETVTIIGIQSIGICLMSILISNICSSLKRFNYMGRELFTTPSEGPFVWINGAKFTIKELLMGVSTHFDASPQKLKSMLIELDALLSMDSDDNNLLKNETTKVIFASSFSDVHEHKKMLHALATVTNLSLSGQKTIRKHDPTIRELLQYQNAVNV</sequence>
<keyword evidence="4 9" id="KW-1133">Transmembrane helix</keyword>
<keyword evidence="3 8" id="KW-0812">Transmembrane</keyword>
<dbReference type="PANTHER" id="PTHR11003">
    <property type="entry name" value="POTASSIUM CHANNEL, SUBFAMILY K"/>
    <property type="match status" value="1"/>
</dbReference>
<evidence type="ECO:0000313" key="11">
    <source>
        <dbReference type="EMBL" id="CAD5206471.1"/>
    </source>
</evidence>
<feature type="transmembrane region" description="Helical" evidence="9">
    <location>
        <begin position="142"/>
        <end position="167"/>
    </location>
</feature>
<dbReference type="InterPro" id="IPR003280">
    <property type="entry name" value="2pore_dom_K_chnl"/>
</dbReference>
<reference evidence="11" key="1">
    <citation type="submission" date="2020-09" db="EMBL/GenBank/DDBJ databases">
        <authorList>
            <person name="Kikuchi T."/>
        </authorList>
    </citation>
    <scope>NUCLEOTIDE SEQUENCE</scope>
    <source>
        <strain evidence="11">SH1</strain>
    </source>
</reference>
<evidence type="ECO:0000256" key="5">
    <source>
        <dbReference type="ARBA" id="ARBA00023065"/>
    </source>
</evidence>
<dbReference type="Pfam" id="PF07885">
    <property type="entry name" value="Ion_trans_2"/>
    <property type="match status" value="2"/>
</dbReference>
<protein>
    <recommendedName>
        <fullName evidence="10">Potassium channel domain-containing protein</fullName>
    </recommendedName>
</protein>
<keyword evidence="6 9" id="KW-0472">Membrane</keyword>
<dbReference type="AlphaFoldDB" id="A0A811JTI9"/>
<evidence type="ECO:0000256" key="9">
    <source>
        <dbReference type="SAM" id="Phobius"/>
    </source>
</evidence>
<keyword evidence="7 8" id="KW-0407">Ion channel</keyword>
<feature type="transmembrane region" description="Helical" evidence="9">
    <location>
        <begin position="20"/>
        <end position="40"/>
    </location>
</feature>
<dbReference type="Gene3D" id="1.10.287.70">
    <property type="match status" value="2"/>
</dbReference>
<dbReference type="SUPFAM" id="SSF81324">
    <property type="entry name" value="Voltage-gated potassium channels"/>
    <property type="match status" value="2"/>
</dbReference>
<comment type="subcellular location">
    <subcellularLocation>
        <location evidence="1">Membrane</location>
        <topology evidence="1">Multi-pass membrane protein</topology>
    </subcellularLocation>
</comment>
<keyword evidence="2 8" id="KW-0813">Transport</keyword>
<feature type="transmembrane region" description="Helical" evidence="9">
    <location>
        <begin position="116"/>
        <end position="136"/>
    </location>
</feature>
<gene>
    <name evidence="11" type="ORF">BOKJ2_LOCUS1155</name>
</gene>
<feature type="domain" description="Potassium channel" evidence="10">
    <location>
        <begin position="122"/>
        <end position="197"/>
    </location>
</feature>
<evidence type="ECO:0000256" key="3">
    <source>
        <dbReference type="ARBA" id="ARBA00022692"/>
    </source>
</evidence>
<dbReference type="EMBL" id="CAJFDH010000001">
    <property type="protein sequence ID" value="CAD5206471.1"/>
    <property type="molecule type" value="Genomic_DNA"/>
</dbReference>
<dbReference type="PANTHER" id="PTHR11003:SF334">
    <property type="entry name" value="FI03418P"/>
    <property type="match status" value="1"/>
</dbReference>
<evidence type="ECO:0000256" key="6">
    <source>
        <dbReference type="ARBA" id="ARBA00023136"/>
    </source>
</evidence>
<feature type="domain" description="Potassium channel" evidence="10">
    <location>
        <begin position="25"/>
        <end position="101"/>
    </location>
</feature>
<dbReference type="EMBL" id="CAJFCW020000001">
    <property type="protein sequence ID" value="CAG9081906.1"/>
    <property type="molecule type" value="Genomic_DNA"/>
</dbReference>
<keyword evidence="12" id="KW-1185">Reference proteome</keyword>
<accession>A0A811JTI9</accession>
<evidence type="ECO:0000259" key="10">
    <source>
        <dbReference type="Pfam" id="PF07885"/>
    </source>
</evidence>
<keyword evidence="5 8" id="KW-0406">Ion transport</keyword>
<evidence type="ECO:0000256" key="8">
    <source>
        <dbReference type="RuleBase" id="RU003857"/>
    </source>
</evidence>